<gene>
    <name evidence="2" type="ORF">SNR37_002020</name>
</gene>
<protein>
    <submittedName>
        <fullName evidence="2">Nucleotidyltransferase substrate binding domain-containing protein</fullName>
    </submittedName>
</protein>
<keyword evidence="3" id="KW-1185">Reference proteome</keyword>
<evidence type="ECO:0000313" key="2">
    <source>
        <dbReference type="EMBL" id="MEE1672617.1"/>
    </source>
</evidence>
<name>A0ABU7G025_9ALTE</name>
<evidence type="ECO:0000313" key="3">
    <source>
        <dbReference type="Proteomes" id="UP001310248"/>
    </source>
</evidence>
<proteinExistence type="predicted"/>
<dbReference type="InterPro" id="IPR018821">
    <property type="entry name" value="DUF294_put_nucleoTrafse_sb-bd"/>
</dbReference>
<dbReference type="EMBL" id="JAYDYW010000004">
    <property type="protein sequence ID" value="MEE1672617.1"/>
    <property type="molecule type" value="Genomic_DNA"/>
</dbReference>
<accession>A0ABU7G025</accession>
<comment type="caution">
    <text evidence="2">The sequence shown here is derived from an EMBL/GenBank/DDBJ whole genome shotgun (WGS) entry which is preliminary data.</text>
</comment>
<sequence length="84" mass="9969">MAAKQELDSMSLREMVYIFDHIWQLRFINQIVEYTDLRKVNDVLALSDLTDLEQQNLRKVLKRNSLFHDKINQDFLSTKATPKS</sequence>
<reference evidence="3" key="1">
    <citation type="submission" date="2023-07" db="EMBL/GenBank/DDBJ databases">
        <title>Draft genome sequence of Agarivorans aestuarii strain ZMCS4, a CAZymes producing bacteria isolated from the marine brown algae Clodostephus spongiosus.</title>
        <authorList>
            <person name="Lorente B."/>
            <person name="Cabral C."/>
            <person name="Frias J."/>
            <person name="Faria J."/>
            <person name="Toubarro D."/>
        </authorList>
    </citation>
    <scope>NUCLEOTIDE SEQUENCE [LARGE SCALE GENOMIC DNA]</scope>
    <source>
        <strain evidence="3">ZMCS4</strain>
    </source>
</reference>
<reference evidence="2 3" key="2">
    <citation type="submission" date="2023-12" db="EMBL/GenBank/DDBJ databases">
        <authorList>
            <consortium name="Cladostephus spongiosus"/>
            <person name="Lorente B."/>
            <person name="Cabral C."/>
            <person name="Frias J."/>
            <person name="Faria J."/>
            <person name="Toubarro D."/>
        </authorList>
    </citation>
    <scope>NUCLEOTIDE SEQUENCE [LARGE SCALE GENOMIC DNA]</scope>
    <source>
        <strain evidence="2 3">ZMCS4</strain>
    </source>
</reference>
<dbReference type="Proteomes" id="UP001310248">
    <property type="component" value="Unassembled WGS sequence"/>
</dbReference>
<feature type="domain" description="DUF294" evidence="1">
    <location>
        <begin position="2"/>
        <end position="75"/>
    </location>
</feature>
<evidence type="ECO:0000259" key="1">
    <source>
        <dbReference type="Pfam" id="PF10335"/>
    </source>
</evidence>
<organism evidence="2 3">
    <name type="scientific">Agarivorans aestuarii</name>
    <dbReference type="NCBI Taxonomy" id="1563703"/>
    <lineage>
        <taxon>Bacteria</taxon>
        <taxon>Pseudomonadati</taxon>
        <taxon>Pseudomonadota</taxon>
        <taxon>Gammaproteobacteria</taxon>
        <taxon>Alteromonadales</taxon>
        <taxon>Alteromonadaceae</taxon>
        <taxon>Agarivorans</taxon>
    </lineage>
</organism>
<dbReference type="Pfam" id="PF10335">
    <property type="entry name" value="DUF294_C"/>
    <property type="match status" value="1"/>
</dbReference>